<name>A0A8X6FHZ9_TRICU</name>
<evidence type="ECO:0000256" key="5">
    <source>
        <dbReference type="ARBA" id="ARBA00023242"/>
    </source>
</evidence>
<gene>
    <name evidence="8" type="ORF">TNCT_269861</name>
</gene>
<organism evidence="8 9">
    <name type="scientific">Trichonephila clavata</name>
    <name type="common">Joro spider</name>
    <name type="synonym">Nephila clavata</name>
    <dbReference type="NCBI Taxonomy" id="2740835"/>
    <lineage>
        <taxon>Eukaryota</taxon>
        <taxon>Metazoa</taxon>
        <taxon>Ecdysozoa</taxon>
        <taxon>Arthropoda</taxon>
        <taxon>Chelicerata</taxon>
        <taxon>Arachnida</taxon>
        <taxon>Araneae</taxon>
        <taxon>Araneomorphae</taxon>
        <taxon>Entelegynae</taxon>
        <taxon>Araneoidea</taxon>
        <taxon>Nephilidae</taxon>
        <taxon>Trichonephila</taxon>
    </lineage>
</organism>
<sequence>MFALRSSLIQHQQLHLGAKTHVCKICGKTFSRKFSLENPRRRIYLGELPYKCEFWEGYLEWKNSITNLVKAPSVAFNQHLQYHLILKNSDQPSVIKTSKDISAESEKVPKYVCDACHRTFQFRRYYLKSLQVHKKTFCTNVSNVQPPPFQRFS</sequence>
<dbReference type="PANTHER" id="PTHR24377">
    <property type="entry name" value="IP01015P-RELATED"/>
    <property type="match status" value="1"/>
</dbReference>
<keyword evidence="1" id="KW-0479">Metal-binding</keyword>
<feature type="domain" description="C2H2-type" evidence="7">
    <location>
        <begin position="21"/>
        <end position="49"/>
    </location>
</feature>
<dbReference type="Proteomes" id="UP000887116">
    <property type="component" value="Unassembled WGS sequence"/>
</dbReference>
<evidence type="ECO:0000313" key="8">
    <source>
        <dbReference type="EMBL" id="GFQ81160.1"/>
    </source>
</evidence>
<evidence type="ECO:0000259" key="7">
    <source>
        <dbReference type="PROSITE" id="PS50157"/>
    </source>
</evidence>
<evidence type="ECO:0000256" key="2">
    <source>
        <dbReference type="ARBA" id="ARBA00022737"/>
    </source>
</evidence>
<comment type="caution">
    <text evidence="8">The sequence shown here is derived from an EMBL/GenBank/DDBJ whole genome shotgun (WGS) entry which is preliminary data.</text>
</comment>
<keyword evidence="5" id="KW-0539">Nucleus</keyword>
<keyword evidence="4" id="KW-0862">Zinc</keyword>
<dbReference type="OrthoDB" id="3437960at2759"/>
<proteinExistence type="predicted"/>
<reference evidence="8" key="1">
    <citation type="submission" date="2020-07" db="EMBL/GenBank/DDBJ databases">
        <title>Multicomponent nature underlies the extraordinary mechanical properties of spider dragline silk.</title>
        <authorList>
            <person name="Kono N."/>
            <person name="Nakamura H."/>
            <person name="Mori M."/>
            <person name="Yoshida Y."/>
            <person name="Ohtoshi R."/>
            <person name="Malay A.D."/>
            <person name="Moran D.A.P."/>
            <person name="Tomita M."/>
            <person name="Numata K."/>
            <person name="Arakawa K."/>
        </authorList>
    </citation>
    <scope>NUCLEOTIDE SEQUENCE</scope>
</reference>
<dbReference type="SUPFAM" id="SSF57667">
    <property type="entry name" value="beta-beta-alpha zinc fingers"/>
    <property type="match status" value="1"/>
</dbReference>
<keyword evidence="2" id="KW-0677">Repeat</keyword>
<evidence type="ECO:0000256" key="3">
    <source>
        <dbReference type="ARBA" id="ARBA00022771"/>
    </source>
</evidence>
<evidence type="ECO:0000256" key="4">
    <source>
        <dbReference type="ARBA" id="ARBA00022833"/>
    </source>
</evidence>
<dbReference type="AlphaFoldDB" id="A0A8X6FHZ9"/>
<keyword evidence="3 6" id="KW-0863">Zinc-finger</keyword>
<protein>
    <recommendedName>
        <fullName evidence="7">C2H2-type domain-containing protein</fullName>
    </recommendedName>
</protein>
<dbReference type="InterPro" id="IPR036236">
    <property type="entry name" value="Znf_C2H2_sf"/>
</dbReference>
<dbReference type="InterPro" id="IPR013087">
    <property type="entry name" value="Znf_C2H2_type"/>
</dbReference>
<evidence type="ECO:0000256" key="1">
    <source>
        <dbReference type="ARBA" id="ARBA00022723"/>
    </source>
</evidence>
<dbReference type="PROSITE" id="PS50157">
    <property type="entry name" value="ZINC_FINGER_C2H2_2"/>
    <property type="match status" value="1"/>
</dbReference>
<dbReference type="Gene3D" id="3.30.160.60">
    <property type="entry name" value="Classic Zinc Finger"/>
    <property type="match status" value="1"/>
</dbReference>
<keyword evidence="9" id="KW-1185">Reference proteome</keyword>
<evidence type="ECO:0000256" key="6">
    <source>
        <dbReference type="PROSITE-ProRule" id="PRU00042"/>
    </source>
</evidence>
<dbReference type="EMBL" id="BMAO01022326">
    <property type="protein sequence ID" value="GFQ81160.1"/>
    <property type="molecule type" value="Genomic_DNA"/>
</dbReference>
<dbReference type="GO" id="GO:0008270">
    <property type="term" value="F:zinc ion binding"/>
    <property type="evidence" value="ECO:0007669"/>
    <property type="project" value="UniProtKB-KW"/>
</dbReference>
<evidence type="ECO:0000313" key="9">
    <source>
        <dbReference type="Proteomes" id="UP000887116"/>
    </source>
</evidence>
<dbReference type="InterPro" id="IPR050826">
    <property type="entry name" value="Krueppel_C2H2_ZnFinger"/>
</dbReference>
<accession>A0A8X6FHZ9</accession>